<evidence type="ECO:0000313" key="2">
    <source>
        <dbReference type="EMBL" id="KAF2840311.1"/>
    </source>
</evidence>
<gene>
    <name evidence="2" type="ORF">M501DRAFT_1030539</name>
</gene>
<feature type="compositionally biased region" description="Basic and acidic residues" evidence="1">
    <location>
        <begin position="279"/>
        <end position="307"/>
    </location>
</feature>
<dbReference type="EMBL" id="MU006093">
    <property type="protein sequence ID" value="KAF2840311.1"/>
    <property type="molecule type" value="Genomic_DNA"/>
</dbReference>
<feature type="compositionally biased region" description="Pro residues" evidence="1">
    <location>
        <begin position="110"/>
        <end position="119"/>
    </location>
</feature>
<keyword evidence="3" id="KW-1185">Reference proteome</keyword>
<dbReference type="AlphaFoldDB" id="A0A9P4VNZ4"/>
<accession>A0A9P4VNZ4</accession>
<evidence type="ECO:0000313" key="3">
    <source>
        <dbReference type="Proteomes" id="UP000799429"/>
    </source>
</evidence>
<reference evidence="2" key="1">
    <citation type="journal article" date="2020" name="Stud. Mycol.">
        <title>101 Dothideomycetes genomes: a test case for predicting lifestyles and emergence of pathogens.</title>
        <authorList>
            <person name="Haridas S."/>
            <person name="Albert R."/>
            <person name="Binder M."/>
            <person name="Bloem J."/>
            <person name="Labutti K."/>
            <person name="Salamov A."/>
            <person name="Andreopoulos B."/>
            <person name="Baker S."/>
            <person name="Barry K."/>
            <person name="Bills G."/>
            <person name="Bluhm B."/>
            <person name="Cannon C."/>
            <person name="Castanera R."/>
            <person name="Culley D."/>
            <person name="Daum C."/>
            <person name="Ezra D."/>
            <person name="Gonzalez J."/>
            <person name="Henrissat B."/>
            <person name="Kuo A."/>
            <person name="Liang C."/>
            <person name="Lipzen A."/>
            <person name="Lutzoni F."/>
            <person name="Magnuson J."/>
            <person name="Mondo S."/>
            <person name="Nolan M."/>
            <person name="Ohm R."/>
            <person name="Pangilinan J."/>
            <person name="Park H.-J."/>
            <person name="Ramirez L."/>
            <person name="Alfaro M."/>
            <person name="Sun H."/>
            <person name="Tritt A."/>
            <person name="Yoshinaga Y."/>
            <person name="Zwiers L.-H."/>
            <person name="Turgeon B."/>
            <person name="Goodwin S."/>
            <person name="Spatafora J."/>
            <person name="Crous P."/>
            <person name="Grigoriev I."/>
        </authorList>
    </citation>
    <scope>NUCLEOTIDE SEQUENCE</scope>
    <source>
        <strain evidence="2">CBS 101060</strain>
    </source>
</reference>
<protein>
    <submittedName>
        <fullName evidence="2">Uncharacterized protein</fullName>
    </submittedName>
</protein>
<name>A0A9P4VNZ4_9PEZI</name>
<proteinExistence type="predicted"/>
<feature type="region of interest" description="Disordered" evidence="1">
    <location>
        <begin position="96"/>
        <end position="119"/>
    </location>
</feature>
<feature type="compositionally biased region" description="Basic and acidic residues" evidence="1">
    <location>
        <begin position="242"/>
        <end position="259"/>
    </location>
</feature>
<feature type="compositionally biased region" description="Pro residues" evidence="1">
    <location>
        <begin position="191"/>
        <end position="207"/>
    </location>
</feature>
<comment type="caution">
    <text evidence="2">The sequence shown here is derived from an EMBL/GenBank/DDBJ whole genome shotgun (WGS) entry which is preliminary data.</text>
</comment>
<feature type="region of interest" description="Disordered" evidence="1">
    <location>
        <begin position="167"/>
        <end position="338"/>
    </location>
</feature>
<organism evidence="2 3">
    <name type="scientific">Patellaria atrata CBS 101060</name>
    <dbReference type="NCBI Taxonomy" id="1346257"/>
    <lineage>
        <taxon>Eukaryota</taxon>
        <taxon>Fungi</taxon>
        <taxon>Dikarya</taxon>
        <taxon>Ascomycota</taxon>
        <taxon>Pezizomycotina</taxon>
        <taxon>Dothideomycetes</taxon>
        <taxon>Dothideomycetes incertae sedis</taxon>
        <taxon>Patellariales</taxon>
        <taxon>Patellariaceae</taxon>
        <taxon>Patellaria</taxon>
    </lineage>
</organism>
<dbReference type="Proteomes" id="UP000799429">
    <property type="component" value="Unassembled WGS sequence"/>
</dbReference>
<feature type="compositionally biased region" description="Basic and acidic residues" evidence="1">
    <location>
        <begin position="323"/>
        <end position="338"/>
    </location>
</feature>
<sequence length="338" mass="36933">MAGTKSPGIHALEDPKIKSRILPSIFLPHPPLTPLPTSNPSAFQTNKTAHALAVKQNILAAALHEAETLRTQTPGPDPTRPKEKGLSHDQLHALLTSKGETDPRIKPGHSIPPIPRSYPPPLNTNTTPALPLLLLAKRTFDELEAYDARTKPARVWKKEDVERHFSVEDGVAVREAGLPPEEEEEEEESEPPPPPPPPQAPPRPPAWPSYNTTAAPAGPKSRTSPASPSTHRGPIRSTVSPRDPRPEPHHATSTEKEKGLPLTGVWTDRRGSIGVIRARNKEDGGDIWLDRRGSLGGRERERERDSDASPASPVTPLTAGSGIERRYDRARDPRLAKR</sequence>
<feature type="compositionally biased region" description="Acidic residues" evidence="1">
    <location>
        <begin position="180"/>
        <end position="190"/>
    </location>
</feature>
<feature type="compositionally biased region" description="Polar residues" evidence="1">
    <location>
        <begin position="221"/>
        <end position="230"/>
    </location>
</feature>
<evidence type="ECO:0000256" key="1">
    <source>
        <dbReference type="SAM" id="MobiDB-lite"/>
    </source>
</evidence>